<dbReference type="PANTHER" id="PTHR47396">
    <property type="entry name" value="TYPE I RESTRICTION ENZYME ECOKI R PROTEIN"/>
    <property type="match status" value="1"/>
</dbReference>
<dbReference type="CDD" id="cd18785">
    <property type="entry name" value="SF2_C"/>
    <property type="match status" value="1"/>
</dbReference>
<keyword evidence="2" id="KW-0347">Helicase</keyword>
<dbReference type="GO" id="GO:0016787">
    <property type="term" value="F:hydrolase activity"/>
    <property type="evidence" value="ECO:0007669"/>
    <property type="project" value="InterPro"/>
</dbReference>
<dbReference type="GO" id="GO:0004386">
    <property type="term" value="F:helicase activity"/>
    <property type="evidence" value="ECO:0007669"/>
    <property type="project" value="UniProtKB-KW"/>
</dbReference>
<evidence type="ECO:0000313" key="3">
    <source>
        <dbReference type="Proteomes" id="UP000483379"/>
    </source>
</evidence>
<gene>
    <name evidence="2" type="ORF">G3446_12925</name>
</gene>
<evidence type="ECO:0000313" key="2">
    <source>
        <dbReference type="EMBL" id="NEV62782.1"/>
    </source>
</evidence>
<dbReference type="InterPro" id="IPR014001">
    <property type="entry name" value="Helicase_ATP-bd"/>
</dbReference>
<dbReference type="SMART" id="SM00487">
    <property type="entry name" value="DEXDc"/>
    <property type="match status" value="1"/>
</dbReference>
<dbReference type="PANTHER" id="PTHR47396:SF1">
    <property type="entry name" value="ATP-DEPENDENT HELICASE IRC3-RELATED"/>
    <property type="match status" value="1"/>
</dbReference>
<dbReference type="Gene3D" id="3.40.50.300">
    <property type="entry name" value="P-loop containing nucleotide triphosphate hydrolases"/>
    <property type="match status" value="2"/>
</dbReference>
<keyword evidence="2" id="KW-0378">Hydrolase</keyword>
<dbReference type="Pfam" id="PF22548">
    <property type="entry name" value="AEP-TOTE"/>
    <property type="match status" value="1"/>
</dbReference>
<comment type="caution">
    <text evidence="2">The sequence shown here is derived from an EMBL/GenBank/DDBJ whole genome shotgun (WGS) entry which is preliminary data.</text>
</comment>
<dbReference type="AlphaFoldDB" id="A0A6M0JZ94"/>
<feature type="domain" description="Helicase ATP-binding" evidence="1">
    <location>
        <begin position="432"/>
        <end position="582"/>
    </location>
</feature>
<dbReference type="EMBL" id="JAAIJQ010000034">
    <property type="protein sequence ID" value="NEV62782.1"/>
    <property type="molecule type" value="Genomic_DNA"/>
</dbReference>
<dbReference type="InterPro" id="IPR006935">
    <property type="entry name" value="Helicase/UvrB_N"/>
</dbReference>
<dbReference type="GO" id="GO:0005524">
    <property type="term" value="F:ATP binding"/>
    <property type="evidence" value="ECO:0007669"/>
    <property type="project" value="InterPro"/>
</dbReference>
<dbReference type="RefSeq" id="WP_164453247.1">
    <property type="nucleotide sequence ID" value="NZ_JAAIJQ010000034.1"/>
</dbReference>
<evidence type="ECO:0000259" key="1">
    <source>
        <dbReference type="PROSITE" id="PS51192"/>
    </source>
</evidence>
<dbReference type="CDD" id="cd17926">
    <property type="entry name" value="DEXHc_RE"/>
    <property type="match status" value="1"/>
</dbReference>
<dbReference type="GO" id="GO:0003677">
    <property type="term" value="F:DNA binding"/>
    <property type="evidence" value="ECO:0007669"/>
    <property type="project" value="InterPro"/>
</dbReference>
<dbReference type="SUPFAM" id="SSF52540">
    <property type="entry name" value="P-loop containing nucleoside triphosphate hydrolases"/>
    <property type="match status" value="2"/>
</dbReference>
<dbReference type="Proteomes" id="UP000483379">
    <property type="component" value="Unassembled WGS sequence"/>
</dbReference>
<dbReference type="PROSITE" id="PS51192">
    <property type="entry name" value="HELICASE_ATP_BIND_1"/>
    <property type="match status" value="1"/>
</dbReference>
<keyword evidence="2" id="KW-0067">ATP-binding</keyword>
<reference evidence="2 3" key="1">
    <citation type="submission" date="2020-02" db="EMBL/GenBank/DDBJ databases">
        <title>Genome sequences of Thiorhodococcus mannitoliphagus and Thiorhodococcus minor, purple sulfur photosynthetic bacteria in the gammaproteobacterial family, Chromatiaceae.</title>
        <authorList>
            <person name="Aviles F.A."/>
            <person name="Meyer T.E."/>
            <person name="Kyndt J.A."/>
        </authorList>
    </citation>
    <scope>NUCLEOTIDE SEQUENCE [LARGE SCALE GENOMIC DNA]</scope>
    <source>
        <strain evidence="2 3">DSM 11518</strain>
    </source>
</reference>
<accession>A0A6M0JZ94</accession>
<dbReference type="GO" id="GO:0005829">
    <property type="term" value="C:cytosol"/>
    <property type="evidence" value="ECO:0007669"/>
    <property type="project" value="TreeGrafter"/>
</dbReference>
<sequence length="787" mass="87744">MHDLAEIAALRAENARLIALLEAHGIEWRQPSEPQRTAREQETSSLSTAEKVALFRRLFRGRDDVYPVRWESTKGHSGYAPACANEWREGLCDKRAVKCSDCSHRQLLPLTDSVIYGHLAGKQTIGVYPLLEDERCHFLAVDFDEAEWRQDARAFAQSCDVLDVPVALEISRSGEGAHAWVFFTESVLASDARRLGAALISHTCARTRQLRLSSYDRLFPNQDRMPKGGFGNLIALPLQKTPRAQGRSLFVDRDWQAYPDQWTFLTSVRRMDPRDIEPAILKAVGGAQPLDVSFIDEEDRAQPWKPPKCPSKRLPGPLPTQIGITLANGVYLEKAQLPQPLADRLIRLAAFQNPAFYRAQALRLSVWDKPRVIGCAESYPRHLALPRGCLDAALELLSENGIETDLHDERFAGHPIAVDFLGQLRPDQQAAVTAMLNHETGVLSAPTAFGKTVVAAAMIARRDVNTLILVNRTDLLEQWQERLLAFLGVGRDRVGTIGGGKTKPSGQIDIAVMQSLSHKGEVKPLVEDYGQVIVDECHHISARSFEAIMKRVGARYVLGLSATPTRRDGQDPIIFMQCGPLRHRATNPPKRPQDLAVIPHELQAPIDLPADAAFHRICRHLALDETRTQAIAAAVLERFEQGRKILVLTERADHLSALRMALDGMTPAPFVLHGRMSRLRRSETIAELNALPPEAPRVVLAIGKLVGEGFDHPPLDTLVLAMPISWKGSLQQYAGRLHREHAAKTNVRIIDFVDTGHPTLLRMWARRQQGYRAIGYRIALQPELDGW</sequence>
<protein>
    <submittedName>
        <fullName evidence="2">DEAD/DEAH box helicase family protein</fullName>
    </submittedName>
</protein>
<keyword evidence="3" id="KW-1185">Reference proteome</keyword>
<dbReference type="InterPro" id="IPR027417">
    <property type="entry name" value="P-loop_NTPase"/>
</dbReference>
<dbReference type="Pfam" id="PF04851">
    <property type="entry name" value="ResIII"/>
    <property type="match status" value="1"/>
</dbReference>
<proteinExistence type="predicted"/>
<dbReference type="InterPro" id="IPR050742">
    <property type="entry name" value="Helicase_Restrict-Modif_Enz"/>
</dbReference>
<organism evidence="2 3">
    <name type="scientific">Thiorhodococcus minor</name>
    <dbReference type="NCBI Taxonomy" id="57489"/>
    <lineage>
        <taxon>Bacteria</taxon>
        <taxon>Pseudomonadati</taxon>
        <taxon>Pseudomonadota</taxon>
        <taxon>Gammaproteobacteria</taxon>
        <taxon>Chromatiales</taxon>
        <taxon>Chromatiaceae</taxon>
        <taxon>Thiorhodococcus</taxon>
    </lineage>
</organism>
<name>A0A6M0JZ94_9GAMM</name>
<keyword evidence="2" id="KW-0547">Nucleotide-binding</keyword>
<dbReference type="InterPro" id="IPR054347">
    <property type="entry name" value="TOTE_primase"/>
</dbReference>